<evidence type="ECO:0000256" key="4">
    <source>
        <dbReference type="ARBA" id="ARBA00023157"/>
    </source>
</evidence>
<dbReference type="PANTHER" id="PTHR16146:SF46">
    <property type="entry name" value="INTELECTIN-1A-RELATED"/>
    <property type="match status" value="1"/>
</dbReference>
<keyword evidence="2" id="KW-0430">Lectin</keyword>
<dbReference type="InterPro" id="IPR014716">
    <property type="entry name" value="Fibrinogen_a/b/g_C_1"/>
</dbReference>
<dbReference type="Proteomes" id="UP000031327">
    <property type="component" value="Unassembled WGS sequence"/>
</dbReference>
<proteinExistence type="predicted"/>
<evidence type="ECO:0000313" key="8">
    <source>
        <dbReference type="Proteomes" id="UP000031327"/>
    </source>
</evidence>
<dbReference type="InterPro" id="IPR002181">
    <property type="entry name" value="Fibrinogen_a/b/g_C_dom"/>
</dbReference>
<dbReference type="GO" id="GO:0070492">
    <property type="term" value="F:oligosaccharide binding"/>
    <property type="evidence" value="ECO:0007669"/>
    <property type="project" value="TreeGrafter"/>
</dbReference>
<comment type="caution">
    <text evidence="7">The sequence shown here is derived from an EMBL/GenBank/DDBJ whole genome shotgun (WGS) entry which is preliminary data.</text>
</comment>
<sequence>MNKITAILLASITCGASASAQWELFSDTNLNGVLESSNAHVQKLEMTILANKFSATDLVAAESTLIQGEFEHPNTFELGSGTVQRVQFTISKDGRRFYYLGQGSSQEGYQGTWYGPNNDSGDFTLGPKLNVVKVPVSCAEILSENPEATSGVYSIDPDGEGVHDSFDAYCDMDTDEGGWTLIGTYARTEPGGKERISEYNPLPGVTATDPATGLYQGSLSVFRDIREQVACDFAGCKSTAYQSSLNEAELDMIRYTWGYKDQQEKQATTPLPDCRTRYVANGTTYTNCLINPDRNNMNVIGWQRDVHTSHHACWLGHGLYLPAAQGSARCSYNAHANGTRWGLLWVR</sequence>
<name>A0A0C1MMT9_9GAMM</name>
<evidence type="ECO:0000259" key="6">
    <source>
        <dbReference type="PROSITE" id="PS51406"/>
    </source>
</evidence>
<protein>
    <recommendedName>
        <fullName evidence="6">Fibrinogen C-terminal domain-containing protein</fullName>
    </recommendedName>
</protein>
<organism evidence="7 8">
    <name type="scientific">Pseudoalteromonas luteoviolacea</name>
    <dbReference type="NCBI Taxonomy" id="43657"/>
    <lineage>
        <taxon>Bacteria</taxon>
        <taxon>Pseudomonadati</taxon>
        <taxon>Pseudomonadota</taxon>
        <taxon>Gammaproteobacteria</taxon>
        <taxon>Alteromonadales</taxon>
        <taxon>Pseudoalteromonadaceae</taxon>
        <taxon>Pseudoalteromonas</taxon>
    </lineage>
</organism>
<evidence type="ECO:0000256" key="2">
    <source>
        <dbReference type="ARBA" id="ARBA00022734"/>
    </source>
</evidence>
<keyword evidence="5" id="KW-0732">Signal</keyword>
<dbReference type="GO" id="GO:0046872">
    <property type="term" value="F:metal ion binding"/>
    <property type="evidence" value="ECO:0007669"/>
    <property type="project" value="UniProtKB-KW"/>
</dbReference>
<evidence type="ECO:0000256" key="1">
    <source>
        <dbReference type="ARBA" id="ARBA00022723"/>
    </source>
</evidence>
<reference evidence="7 8" key="1">
    <citation type="submission" date="2014-12" db="EMBL/GenBank/DDBJ databases">
        <title>Draft Genome Sequence of Pseudoalteromonas luteoviolacea HI1.</title>
        <authorList>
            <person name="Asahina A.Y."/>
            <person name="Hadfield M.G."/>
        </authorList>
    </citation>
    <scope>NUCLEOTIDE SEQUENCE [LARGE SCALE GENOMIC DNA]</scope>
    <source>
        <strain evidence="7 8">HI1</strain>
    </source>
</reference>
<dbReference type="OrthoDB" id="6294637at2"/>
<feature type="signal peptide" evidence="5">
    <location>
        <begin position="1"/>
        <end position="20"/>
    </location>
</feature>
<feature type="domain" description="Fibrinogen C-terminal" evidence="6">
    <location>
        <begin position="129"/>
        <end position="182"/>
    </location>
</feature>
<dbReference type="InterPro" id="IPR036056">
    <property type="entry name" value="Fibrinogen-like_C"/>
</dbReference>
<keyword evidence="4" id="KW-1015">Disulfide bond</keyword>
<keyword evidence="1" id="KW-0479">Metal-binding</keyword>
<gene>
    <name evidence="7" type="ORF">JF50_15865</name>
</gene>
<dbReference type="PROSITE" id="PS51406">
    <property type="entry name" value="FIBRINOGEN_C_2"/>
    <property type="match status" value="1"/>
</dbReference>
<dbReference type="AlphaFoldDB" id="A0A0C1MMT9"/>
<dbReference type="RefSeq" id="WP_039610400.1">
    <property type="nucleotide sequence ID" value="NZ_JWIC01000007.1"/>
</dbReference>
<dbReference type="SUPFAM" id="SSF56496">
    <property type="entry name" value="Fibrinogen C-terminal domain-like"/>
    <property type="match status" value="1"/>
</dbReference>
<dbReference type="Pfam" id="PF00147">
    <property type="entry name" value="Fibrinogen_C"/>
    <property type="match status" value="1"/>
</dbReference>
<evidence type="ECO:0000313" key="7">
    <source>
        <dbReference type="EMBL" id="KID55828.1"/>
    </source>
</evidence>
<keyword evidence="3" id="KW-0106">Calcium</keyword>
<feature type="chain" id="PRO_5002135844" description="Fibrinogen C-terminal domain-containing protein" evidence="5">
    <location>
        <begin position="21"/>
        <end position="347"/>
    </location>
</feature>
<evidence type="ECO:0000256" key="5">
    <source>
        <dbReference type="SAM" id="SignalP"/>
    </source>
</evidence>
<accession>A0A0C1MMT9</accession>
<dbReference type="GO" id="GO:0005615">
    <property type="term" value="C:extracellular space"/>
    <property type="evidence" value="ECO:0007669"/>
    <property type="project" value="TreeGrafter"/>
</dbReference>
<dbReference type="PANTHER" id="PTHR16146">
    <property type="entry name" value="INTELECTIN"/>
    <property type="match status" value="1"/>
</dbReference>
<evidence type="ECO:0000256" key="3">
    <source>
        <dbReference type="ARBA" id="ARBA00022837"/>
    </source>
</evidence>
<dbReference type="Gene3D" id="3.90.215.10">
    <property type="entry name" value="Gamma Fibrinogen, chain A, domain 1"/>
    <property type="match status" value="1"/>
</dbReference>
<dbReference type="EMBL" id="JWIC01000007">
    <property type="protein sequence ID" value="KID55828.1"/>
    <property type="molecule type" value="Genomic_DNA"/>
</dbReference>
<dbReference type="NCBIfam" id="NF040941">
    <property type="entry name" value="GGGWT_bact"/>
    <property type="match status" value="1"/>
</dbReference>